<organism evidence="1 2">
    <name type="scientific">Stylosanthes scabra</name>
    <dbReference type="NCBI Taxonomy" id="79078"/>
    <lineage>
        <taxon>Eukaryota</taxon>
        <taxon>Viridiplantae</taxon>
        <taxon>Streptophyta</taxon>
        <taxon>Embryophyta</taxon>
        <taxon>Tracheophyta</taxon>
        <taxon>Spermatophyta</taxon>
        <taxon>Magnoliopsida</taxon>
        <taxon>eudicotyledons</taxon>
        <taxon>Gunneridae</taxon>
        <taxon>Pentapetalae</taxon>
        <taxon>rosids</taxon>
        <taxon>fabids</taxon>
        <taxon>Fabales</taxon>
        <taxon>Fabaceae</taxon>
        <taxon>Papilionoideae</taxon>
        <taxon>50 kb inversion clade</taxon>
        <taxon>dalbergioids sensu lato</taxon>
        <taxon>Dalbergieae</taxon>
        <taxon>Pterocarpus clade</taxon>
        <taxon>Stylosanthes</taxon>
    </lineage>
</organism>
<gene>
    <name evidence="1" type="ORF">PIB30_008858</name>
</gene>
<evidence type="ECO:0000313" key="2">
    <source>
        <dbReference type="Proteomes" id="UP001341840"/>
    </source>
</evidence>
<sequence length="112" mass="13142">MRKGNWKMKCIKCLAAILHRAYDKAYDEMVNFKAKEKEVKTVVTQQEGSLDGMNDLHSQLMVDQEGVRKKGWVLLWKNKWQVHPTRKGKLCLRLMLRIQGSLIEDHCARFLV</sequence>
<keyword evidence="2" id="KW-1185">Reference proteome</keyword>
<dbReference type="Proteomes" id="UP001341840">
    <property type="component" value="Unassembled WGS sequence"/>
</dbReference>
<evidence type="ECO:0000313" key="1">
    <source>
        <dbReference type="EMBL" id="MED6216563.1"/>
    </source>
</evidence>
<name>A0ABU6Z6Y5_9FABA</name>
<reference evidence="1 2" key="1">
    <citation type="journal article" date="2023" name="Plants (Basel)">
        <title>Bridging the Gap: Combining Genomics and Transcriptomics Approaches to Understand Stylosanthes scabra, an Orphan Legume from the Brazilian Caatinga.</title>
        <authorList>
            <person name="Ferreira-Neto J.R.C."/>
            <person name="da Silva M.D."/>
            <person name="Binneck E."/>
            <person name="de Melo N.F."/>
            <person name="da Silva R.H."/>
            <person name="de Melo A.L.T.M."/>
            <person name="Pandolfi V."/>
            <person name="Bustamante F.O."/>
            <person name="Brasileiro-Vidal A.C."/>
            <person name="Benko-Iseppon A.M."/>
        </authorList>
    </citation>
    <scope>NUCLEOTIDE SEQUENCE [LARGE SCALE GENOMIC DNA]</scope>
    <source>
        <tissue evidence="1">Leaves</tissue>
    </source>
</reference>
<accession>A0ABU6Z6Y5</accession>
<dbReference type="EMBL" id="JASCZI010271880">
    <property type="protein sequence ID" value="MED6216563.1"/>
    <property type="molecule type" value="Genomic_DNA"/>
</dbReference>
<protein>
    <submittedName>
        <fullName evidence="1">Uncharacterized protein</fullName>
    </submittedName>
</protein>
<proteinExistence type="predicted"/>
<comment type="caution">
    <text evidence="1">The sequence shown here is derived from an EMBL/GenBank/DDBJ whole genome shotgun (WGS) entry which is preliminary data.</text>
</comment>